<keyword evidence="13" id="KW-1185">Reference proteome</keyword>
<dbReference type="AlphaFoldDB" id="I2H1E6"/>
<keyword evidence="5" id="KW-0813">Transport</keyword>
<dbReference type="GO" id="GO:0016020">
    <property type="term" value="C:membrane"/>
    <property type="evidence" value="ECO:0007669"/>
    <property type="project" value="UniProtKB-SubCell"/>
</dbReference>
<sequence length="219" mass="25418">MLYSTFLQVFLVILLIPSRVSAFYFYTNGGERKCFHKELPLDALLQAKYKVQVYDEELQSYRDTSNEDLGLVIDVEEVFDNYHRVSHQKSSPAGEFTFIALDSGEHRICFQPQANGWLAKVKAKVDVTFQISSDKKLDSKRRGEINALHQKVNYLIAKVGDIKREHAMVRERESTFRDASEAVNSRAQWWIVIQILVLIGICAWQMKHLRSFFVKQKVL</sequence>
<dbReference type="FunCoup" id="I2H1E6">
    <property type="interactions" value="446"/>
</dbReference>
<dbReference type="OrthoDB" id="3427at2759"/>
<evidence type="ECO:0000256" key="5">
    <source>
        <dbReference type="ARBA" id="ARBA00022892"/>
    </source>
</evidence>
<evidence type="ECO:0000259" key="11">
    <source>
        <dbReference type="PROSITE" id="PS50866"/>
    </source>
</evidence>
<name>I2H1E6_HENB6</name>
<dbReference type="HOGENOM" id="CLU_066963_2_1_1"/>
<dbReference type="OMA" id="GATCAWQ"/>
<evidence type="ECO:0000256" key="3">
    <source>
        <dbReference type="ARBA" id="ARBA00022692"/>
    </source>
</evidence>
<feature type="chain" id="PRO_5003659011" description="GOLD domain-containing protein" evidence="10">
    <location>
        <begin position="23"/>
        <end position="219"/>
    </location>
</feature>
<dbReference type="eggNOG" id="KOG1690">
    <property type="taxonomic scope" value="Eukaryota"/>
</dbReference>
<evidence type="ECO:0000313" key="12">
    <source>
        <dbReference type="EMBL" id="CCH60198.1"/>
    </source>
</evidence>
<comment type="subcellular location">
    <subcellularLocation>
        <location evidence="1 8">Membrane</location>
        <topology evidence="1 8">Single-pass type I membrane protein</topology>
    </subcellularLocation>
</comment>
<dbReference type="Proteomes" id="UP000002866">
    <property type="component" value="Chromosome 3"/>
</dbReference>
<proteinExistence type="inferred from homology"/>
<accession>I2H1E6</accession>
<feature type="transmembrane region" description="Helical" evidence="9">
    <location>
        <begin position="187"/>
        <end position="206"/>
    </location>
</feature>
<dbReference type="RefSeq" id="XP_004179717.1">
    <property type="nucleotide sequence ID" value="XM_004179669.1"/>
</dbReference>
<dbReference type="GO" id="GO:0006888">
    <property type="term" value="P:endoplasmic reticulum to Golgi vesicle-mediated transport"/>
    <property type="evidence" value="ECO:0007669"/>
    <property type="project" value="UniProtKB-ARBA"/>
</dbReference>
<evidence type="ECO:0000256" key="9">
    <source>
        <dbReference type="SAM" id="Phobius"/>
    </source>
</evidence>
<feature type="domain" description="GOLD" evidence="11">
    <location>
        <begin position="32"/>
        <end position="133"/>
    </location>
</feature>
<protein>
    <recommendedName>
        <fullName evidence="11">GOLD domain-containing protein</fullName>
    </recommendedName>
</protein>
<keyword evidence="6 9" id="KW-1133">Transmembrane helix</keyword>
<comment type="similarity">
    <text evidence="2 8">Belongs to the EMP24/GP25L family.</text>
</comment>
<dbReference type="GO" id="GO:0005737">
    <property type="term" value="C:cytoplasm"/>
    <property type="evidence" value="ECO:0007669"/>
    <property type="project" value="GOC"/>
</dbReference>
<evidence type="ECO:0000313" key="13">
    <source>
        <dbReference type="Proteomes" id="UP000002866"/>
    </source>
</evidence>
<gene>
    <name evidence="12" type="primary">TBLA0C03980</name>
    <name evidence="12" type="ORF">TBLA_0C03980</name>
</gene>
<dbReference type="InterPro" id="IPR015720">
    <property type="entry name" value="Emp24-like"/>
</dbReference>
<dbReference type="KEGG" id="tbl:TBLA_0C03980"/>
<dbReference type="InParanoid" id="I2H1E6"/>
<dbReference type="Pfam" id="PF01105">
    <property type="entry name" value="EMP24_GP25L"/>
    <property type="match status" value="1"/>
</dbReference>
<dbReference type="GeneID" id="14495178"/>
<keyword evidence="3 8" id="KW-0812">Transmembrane</keyword>
<dbReference type="EMBL" id="HE806318">
    <property type="protein sequence ID" value="CCH60198.1"/>
    <property type="molecule type" value="Genomic_DNA"/>
</dbReference>
<keyword evidence="7 9" id="KW-0472">Membrane</keyword>
<dbReference type="InterPro" id="IPR009038">
    <property type="entry name" value="GOLD_dom"/>
</dbReference>
<evidence type="ECO:0000256" key="2">
    <source>
        <dbReference type="ARBA" id="ARBA00007104"/>
    </source>
</evidence>
<evidence type="ECO:0000256" key="6">
    <source>
        <dbReference type="ARBA" id="ARBA00022989"/>
    </source>
</evidence>
<evidence type="ECO:0000256" key="4">
    <source>
        <dbReference type="ARBA" id="ARBA00022729"/>
    </source>
</evidence>
<evidence type="ECO:0000256" key="10">
    <source>
        <dbReference type="SAM" id="SignalP"/>
    </source>
</evidence>
<dbReference type="PROSITE" id="PS50866">
    <property type="entry name" value="GOLD"/>
    <property type="match status" value="1"/>
</dbReference>
<organism evidence="12 13">
    <name type="scientific">Henningerozyma blattae (strain ATCC 34711 / CBS 6284 / DSM 70876 / NBRC 10599 / NRRL Y-10934 / UCD 77-7)</name>
    <name type="common">Yeast</name>
    <name type="synonym">Tetrapisispora blattae</name>
    <dbReference type="NCBI Taxonomy" id="1071380"/>
    <lineage>
        <taxon>Eukaryota</taxon>
        <taxon>Fungi</taxon>
        <taxon>Dikarya</taxon>
        <taxon>Ascomycota</taxon>
        <taxon>Saccharomycotina</taxon>
        <taxon>Saccharomycetes</taxon>
        <taxon>Saccharomycetales</taxon>
        <taxon>Saccharomycetaceae</taxon>
        <taxon>Henningerozyma</taxon>
    </lineage>
</organism>
<keyword evidence="4 10" id="KW-0732">Signal</keyword>
<feature type="signal peptide" evidence="10">
    <location>
        <begin position="1"/>
        <end position="22"/>
    </location>
</feature>
<dbReference type="PANTHER" id="PTHR22811">
    <property type="entry name" value="TRANSMEMBRANE EMP24 DOMAIN-CONTAINING PROTEIN"/>
    <property type="match status" value="1"/>
</dbReference>
<evidence type="ECO:0000256" key="8">
    <source>
        <dbReference type="RuleBase" id="RU003827"/>
    </source>
</evidence>
<dbReference type="SMART" id="SM01190">
    <property type="entry name" value="EMP24_GP25L"/>
    <property type="match status" value="1"/>
</dbReference>
<evidence type="ECO:0000256" key="7">
    <source>
        <dbReference type="ARBA" id="ARBA00023136"/>
    </source>
</evidence>
<reference evidence="12 13" key="1">
    <citation type="journal article" date="2011" name="Proc. Natl. Acad. Sci. U.S.A.">
        <title>Evolutionary erosion of yeast sex chromosomes by mating-type switching accidents.</title>
        <authorList>
            <person name="Gordon J.L."/>
            <person name="Armisen D."/>
            <person name="Proux-Wera E."/>
            <person name="Oheigeartaigh S.S."/>
            <person name="Byrne K.P."/>
            <person name="Wolfe K.H."/>
        </authorList>
    </citation>
    <scope>NUCLEOTIDE SEQUENCE [LARGE SCALE GENOMIC DNA]</scope>
    <source>
        <strain evidence="13">ATCC 34711 / CBS 6284 / DSM 70876 / NBRC 10599 / NRRL Y-10934 / UCD 77-7</strain>
    </source>
</reference>
<evidence type="ECO:0000256" key="1">
    <source>
        <dbReference type="ARBA" id="ARBA00004479"/>
    </source>
</evidence>
<dbReference type="STRING" id="1071380.I2H1E6"/>
<keyword evidence="5" id="KW-0931">ER-Golgi transport</keyword>